<keyword evidence="3" id="KW-1185">Reference proteome</keyword>
<comment type="caution">
    <text evidence="2">The sequence shown here is derived from an EMBL/GenBank/DDBJ whole genome shotgun (WGS) entry which is preliminary data.</text>
</comment>
<evidence type="ECO:0000256" key="1">
    <source>
        <dbReference type="SAM" id="MobiDB-lite"/>
    </source>
</evidence>
<feature type="non-terminal residue" evidence="2">
    <location>
        <position position="97"/>
    </location>
</feature>
<organism evidence="2 3">
    <name type="scientific">Gossypium schwendimanii</name>
    <name type="common">Cotton</name>
    <dbReference type="NCBI Taxonomy" id="34291"/>
    <lineage>
        <taxon>Eukaryota</taxon>
        <taxon>Viridiplantae</taxon>
        <taxon>Streptophyta</taxon>
        <taxon>Embryophyta</taxon>
        <taxon>Tracheophyta</taxon>
        <taxon>Spermatophyta</taxon>
        <taxon>Magnoliopsida</taxon>
        <taxon>eudicotyledons</taxon>
        <taxon>Gunneridae</taxon>
        <taxon>Pentapetalae</taxon>
        <taxon>rosids</taxon>
        <taxon>malvids</taxon>
        <taxon>Malvales</taxon>
        <taxon>Malvaceae</taxon>
        <taxon>Malvoideae</taxon>
        <taxon>Gossypium</taxon>
    </lineage>
</organism>
<dbReference type="Proteomes" id="UP000593576">
    <property type="component" value="Unassembled WGS sequence"/>
</dbReference>
<dbReference type="OrthoDB" id="995571at2759"/>
<sequence length="97" mass="11052">MDLMVGKDMATKSFAKTFVDIDLDDANDIYVNFEVEKNEEVILTPNPSSTRKESQSGPFWFFGHRGQRRCRRRSTTGAVADDRAPGRKGREGRELLK</sequence>
<accession>A0A7J9MSP6</accession>
<dbReference type="AlphaFoldDB" id="A0A7J9MSP6"/>
<gene>
    <name evidence="2" type="ORF">Goshw_001507</name>
</gene>
<proteinExistence type="predicted"/>
<evidence type="ECO:0000313" key="3">
    <source>
        <dbReference type="Proteomes" id="UP000593576"/>
    </source>
</evidence>
<dbReference type="EMBL" id="JABFAF010000013">
    <property type="protein sequence ID" value="MBA0873389.1"/>
    <property type="molecule type" value="Genomic_DNA"/>
</dbReference>
<reference evidence="2 3" key="1">
    <citation type="journal article" date="2019" name="Genome Biol. Evol.">
        <title>Insights into the evolution of the New World diploid cottons (Gossypium, subgenus Houzingenia) based on genome sequencing.</title>
        <authorList>
            <person name="Grover C.E."/>
            <person name="Arick M.A. 2nd"/>
            <person name="Thrash A."/>
            <person name="Conover J.L."/>
            <person name="Sanders W.S."/>
            <person name="Peterson D.G."/>
            <person name="Frelichowski J.E."/>
            <person name="Scheffler J.A."/>
            <person name="Scheffler B.E."/>
            <person name="Wendel J.F."/>
        </authorList>
    </citation>
    <scope>NUCLEOTIDE SEQUENCE [LARGE SCALE GENOMIC DNA]</scope>
    <source>
        <strain evidence="2">1</strain>
        <tissue evidence="2">Leaf</tissue>
    </source>
</reference>
<feature type="region of interest" description="Disordered" evidence="1">
    <location>
        <begin position="71"/>
        <end position="97"/>
    </location>
</feature>
<protein>
    <submittedName>
        <fullName evidence="2">Uncharacterized protein</fullName>
    </submittedName>
</protein>
<feature type="compositionally biased region" description="Basic and acidic residues" evidence="1">
    <location>
        <begin position="80"/>
        <end position="97"/>
    </location>
</feature>
<evidence type="ECO:0000313" key="2">
    <source>
        <dbReference type="EMBL" id="MBA0873389.1"/>
    </source>
</evidence>
<name>A0A7J9MSP6_GOSSC</name>